<evidence type="ECO:0008006" key="4">
    <source>
        <dbReference type="Google" id="ProtNLM"/>
    </source>
</evidence>
<evidence type="ECO:0000313" key="3">
    <source>
        <dbReference type="Proteomes" id="UP000664417"/>
    </source>
</evidence>
<evidence type="ECO:0000256" key="1">
    <source>
        <dbReference type="SAM" id="Coils"/>
    </source>
</evidence>
<keyword evidence="3" id="KW-1185">Reference proteome</keyword>
<dbReference type="EMBL" id="JAFREP010000002">
    <property type="protein sequence ID" value="MBO1317410.1"/>
    <property type="molecule type" value="Genomic_DNA"/>
</dbReference>
<dbReference type="InterPro" id="IPR036953">
    <property type="entry name" value="GreA/GreB_C_sf"/>
</dbReference>
<comment type="caution">
    <text evidence="2">The sequence shown here is derived from an EMBL/GenBank/DDBJ whole genome shotgun (WGS) entry which is preliminary data.</text>
</comment>
<dbReference type="GO" id="GO:0032784">
    <property type="term" value="P:regulation of DNA-templated transcription elongation"/>
    <property type="evidence" value="ECO:0007669"/>
    <property type="project" value="InterPro"/>
</dbReference>
<dbReference type="GO" id="GO:0003677">
    <property type="term" value="F:DNA binding"/>
    <property type="evidence" value="ECO:0007669"/>
    <property type="project" value="InterPro"/>
</dbReference>
<accession>A0A8J7QFD7</accession>
<dbReference type="RefSeq" id="WP_207856646.1">
    <property type="nucleotide sequence ID" value="NZ_JAFREP010000002.1"/>
</dbReference>
<evidence type="ECO:0000313" key="2">
    <source>
        <dbReference type="EMBL" id="MBO1317410.1"/>
    </source>
</evidence>
<dbReference type="PIRSF" id="PIRSF006092">
    <property type="entry name" value="GreA_GreB"/>
    <property type="match status" value="1"/>
</dbReference>
<sequence length="159" mass="17630">MDKVSLLTAIADHFQKEFDLVMKAAMATYEAATHEENRAENKYDTRGLEASYLAESQSKRAQELKLAVQRYRDMKPIVFGEDDPIAQGALITLSSEEGEQDYFLGPVGGGTQIHWNDRFFTIITGASPLGRQLVGSEVGDVVILHGASREREREIIAIA</sequence>
<dbReference type="AlphaFoldDB" id="A0A8J7QFD7"/>
<feature type="coiled-coil region" evidence="1">
    <location>
        <begin position="22"/>
        <end position="74"/>
    </location>
</feature>
<reference evidence="2" key="1">
    <citation type="submission" date="2021-03" db="EMBL/GenBank/DDBJ databases">
        <authorList>
            <person name="Wang G."/>
        </authorList>
    </citation>
    <scope>NUCLEOTIDE SEQUENCE</scope>
    <source>
        <strain evidence="2">KCTC 12899</strain>
    </source>
</reference>
<dbReference type="SUPFAM" id="SSF54534">
    <property type="entry name" value="FKBP-like"/>
    <property type="match status" value="1"/>
</dbReference>
<dbReference type="InterPro" id="IPR023459">
    <property type="entry name" value="Tscrpt_elong_fac_GreA/B_fam"/>
</dbReference>
<dbReference type="GO" id="GO:0070063">
    <property type="term" value="F:RNA polymerase binding"/>
    <property type="evidence" value="ECO:0007669"/>
    <property type="project" value="InterPro"/>
</dbReference>
<dbReference type="Gene3D" id="3.10.50.30">
    <property type="entry name" value="Transcription elongation factor, GreA/GreB, C-terminal domain"/>
    <property type="match status" value="1"/>
</dbReference>
<name>A0A8J7QFD7_9BACT</name>
<proteinExistence type="predicted"/>
<organism evidence="2 3">
    <name type="scientific">Acanthopleuribacter pedis</name>
    <dbReference type="NCBI Taxonomy" id="442870"/>
    <lineage>
        <taxon>Bacteria</taxon>
        <taxon>Pseudomonadati</taxon>
        <taxon>Acidobacteriota</taxon>
        <taxon>Holophagae</taxon>
        <taxon>Acanthopleuribacterales</taxon>
        <taxon>Acanthopleuribacteraceae</taxon>
        <taxon>Acanthopleuribacter</taxon>
    </lineage>
</organism>
<gene>
    <name evidence="2" type="ORF">J3U88_02985</name>
</gene>
<dbReference type="Proteomes" id="UP000664417">
    <property type="component" value="Unassembled WGS sequence"/>
</dbReference>
<keyword evidence="1" id="KW-0175">Coiled coil</keyword>
<protein>
    <recommendedName>
        <fullName evidence="4">Transcription elongation factor GreAB</fullName>
    </recommendedName>
</protein>